<dbReference type="InterPro" id="IPR001492">
    <property type="entry name" value="Flagellin"/>
</dbReference>
<dbReference type="PANTHER" id="PTHR42792">
    <property type="entry name" value="FLAGELLIN"/>
    <property type="match status" value="1"/>
</dbReference>
<evidence type="ECO:0000313" key="8">
    <source>
        <dbReference type="Proteomes" id="UP000316584"/>
    </source>
</evidence>
<evidence type="ECO:0000256" key="5">
    <source>
        <dbReference type="ARBA" id="ARBA00023143"/>
    </source>
</evidence>
<dbReference type="Pfam" id="PF00669">
    <property type="entry name" value="Flagellin_N"/>
    <property type="match status" value="1"/>
</dbReference>
<dbReference type="Proteomes" id="UP000316584">
    <property type="component" value="Chromosome"/>
</dbReference>
<evidence type="ECO:0000259" key="6">
    <source>
        <dbReference type="Pfam" id="PF00669"/>
    </source>
</evidence>
<keyword evidence="7" id="KW-0969">Cilium</keyword>
<evidence type="ECO:0000256" key="3">
    <source>
        <dbReference type="ARBA" id="ARBA00005709"/>
    </source>
</evidence>
<gene>
    <name evidence="7" type="primary">flgL</name>
    <name evidence="7" type="ORF">FPZ22_00465</name>
</gene>
<organism evidence="7 8">
    <name type="scientific">Luteimonas granuli</name>
    <dbReference type="NCBI Taxonomy" id="1176533"/>
    <lineage>
        <taxon>Bacteria</taxon>
        <taxon>Pseudomonadati</taxon>
        <taxon>Pseudomonadota</taxon>
        <taxon>Gammaproteobacteria</taxon>
        <taxon>Lysobacterales</taxon>
        <taxon>Lysobacteraceae</taxon>
        <taxon>Luteimonas</taxon>
    </lineage>
</organism>
<proteinExistence type="inferred from homology"/>
<dbReference type="Gene3D" id="1.20.1330.10">
    <property type="entry name" value="f41 fragment of flagellin, N-terminal domain"/>
    <property type="match status" value="1"/>
</dbReference>
<dbReference type="GO" id="GO:0071973">
    <property type="term" value="P:bacterial-type flagellum-dependent cell motility"/>
    <property type="evidence" value="ECO:0007669"/>
    <property type="project" value="InterPro"/>
</dbReference>
<name>A0A518N0X8_9GAMM</name>
<dbReference type="RefSeq" id="WP_144889292.1">
    <property type="nucleotide sequence ID" value="NZ_CP042218.1"/>
</dbReference>
<evidence type="ECO:0000256" key="4">
    <source>
        <dbReference type="ARBA" id="ARBA00022525"/>
    </source>
</evidence>
<dbReference type="EMBL" id="CP042218">
    <property type="protein sequence ID" value="QDW65563.1"/>
    <property type="molecule type" value="Genomic_DNA"/>
</dbReference>
<comment type="similarity">
    <text evidence="3">Belongs to the bacterial flagellin family.</text>
</comment>
<keyword evidence="7" id="KW-0966">Cell projection</keyword>
<dbReference type="GO" id="GO:0009424">
    <property type="term" value="C:bacterial-type flagellum hook"/>
    <property type="evidence" value="ECO:0007669"/>
    <property type="project" value="InterPro"/>
</dbReference>
<keyword evidence="5" id="KW-0975">Bacterial flagellum</keyword>
<keyword evidence="7" id="KW-0282">Flagellum</keyword>
<dbReference type="SUPFAM" id="SSF64518">
    <property type="entry name" value="Phase 1 flagellin"/>
    <property type="match status" value="1"/>
</dbReference>
<evidence type="ECO:0000256" key="1">
    <source>
        <dbReference type="ARBA" id="ARBA00004365"/>
    </source>
</evidence>
<feature type="domain" description="Flagellin N-terminal" evidence="6">
    <location>
        <begin position="5"/>
        <end position="141"/>
    </location>
</feature>
<keyword evidence="8" id="KW-1185">Reference proteome</keyword>
<dbReference type="OrthoDB" id="9768249at2"/>
<protein>
    <submittedName>
        <fullName evidence="7">Flagellar hook-associated protein FlgL</fullName>
    </submittedName>
</protein>
<comment type="subcellular location">
    <subcellularLocation>
        <location evidence="1">Bacterial flagellum</location>
    </subcellularLocation>
    <subcellularLocation>
        <location evidence="2">Secreted</location>
    </subcellularLocation>
</comment>
<sequence>MNHRISTPALYQQSITTLQSKQASLARLQQQLTTGSKLLTAKDDPVGAGAAVALDRALAELEQFGANGDVVRHRLGLQENALTQAGDVLRRINTLTVQANGGTLSDSDRRDIAIEVARLRDTLLDLANTPDGTGRYLFGGTRDGNPPFAAGAGGVAYAGDQTRRSVEIGPEMFVDDALPGSEIFMRVRVGDGRIDAAADPANAGSGVVTGASVTDSTAWSGVGHRIVFAAGGAYSIEDAAGTVLGGGLHAPGEAIDFGGTRLVLSGTPADGDTFSIAPAGTRDVFATIDGLLDALGMDPTTDAQRTVQQNALQGALRDIATAQQHFIDARADGGSRLAALDQADDLRAAHGLTIESTLSGLRDLDYAEAIARFDLEKVALEAAQLSFMQMQRMSLFNLIR</sequence>
<dbReference type="InterPro" id="IPR013384">
    <property type="entry name" value="Flagell_FlgL"/>
</dbReference>
<dbReference type="KEGG" id="lug:FPZ22_00465"/>
<dbReference type="PANTHER" id="PTHR42792:SF1">
    <property type="entry name" value="FLAGELLAR HOOK-ASSOCIATED PROTEIN 3"/>
    <property type="match status" value="1"/>
</dbReference>
<evidence type="ECO:0000256" key="2">
    <source>
        <dbReference type="ARBA" id="ARBA00004613"/>
    </source>
</evidence>
<evidence type="ECO:0000313" key="7">
    <source>
        <dbReference type="EMBL" id="QDW65563.1"/>
    </source>
</evidence>
<dbReference type="InterPro" id="IPR001029">
    <property type="entry name" value="Flagellin_N"/>
</dbReference>
<dbReference type="NCBIfam" id="TIGR02550">
    <property type="entry name" value="flagell_flgL"/>
    <property type="match status" value="1"/>
</dbReference>
<dbReference type="GO" id="GO:0005576">
    <property type="term" value="C:extracellular region"/>
    <property type="evidence" value="ECO:0007669"/>
    <property type="project" value="UniProtKB-SubCell"/>
</dbReference>
<keyword evidence="4" id="KW-0964">Secreted</keyword>
<reference evidence="7 8" key="1">
    <citation type="submission" date="2019-07" db="EMBL/GenBank/DDBJ databases">
        <title>Full genome sequence of Luteimonas sp. Gr-4.</title>
        <authorList>
            <person name="Im W.-T."/>
        </authorList>
    </citation>
    <scope>NUCLEOTIDE SEQUENCE [LARGE SCALE GENOMIC DNA]</scope>
    <source>
        <strain evidence="7 8">Gr-4</strain>
    </source>
</reference>
<dbReference type="AlphaFoldDB" id="A0A518N0X8"/>
<accession>A0A518N0X8</accession>
<dbReference type="GO" id="GO:0005198">
    <property type="term" value="F:structural molecule activity"/>
    <property type="evidence" value="ECO:0007669"/>
    <property type="project" value="InterPro"/>
</dbReference>